<reference evidence="2" key="1">
    <citation type="submission" date="2014-11" db="EMBL/GenBank/DDBJ databases">
        <authorList>
            <person name="Otto D Thomas"/>
            <person name="Naeem Raeece"/>
        </authorList>
    </citation>
    <scope>NUCLEOTIDE SEQUENCE</scope>
</reference>
<feature type="region of interest" description="Disordered" evidence="1">
    <location>
        <begin position="862"/>
        <end position="890"/>
    </location>
</feature>
<feature type="compositionally biased region" description="Basic and acidic residues" evidence="1">
    <location>
        <begin position="879"/>
        <end position="889"/>
    </location>
</feature>
<protein>
    <submittedName>
        <fullName evidence="2">Uncharacterized protein</fullName>
    </submittedName>
</protein>
<dbReference type="VEuPathDB" id="CryptoDB:Cvel_18932"/>
<evidence type="ECO:0000313" key="2">
    <source>
        <dbReference type="EMBL" id="CEM18835.1"/>
    </source>
</evidence>
<name>A0A0G4FV93_9ALVE</name>
<feature type="region of interest" description="Disordered" evidence="1">
    <location>
        <begin position="384"/>
        <end position="412"/>
    </location>
</feature>
<proteinExistence type="predicted"/>
<dbReference type="EMBL" id="CDMZ01000658">
    <property type="protein sequence ID" value="CEM18835.1"/>
    <property type="molecule type" value="Genomic_DNA"/>
</dbReference>
<organism evidence="2">
    <name type="scientific">Chromera velia CCMP2878</name>
    <dbReference type="NCBI Taxonomy" id="1169474"/>
    <lineage>
        <taxon>Eukaryota</taxon>
        <taxon>Sar</taxon>
        <taxon>Alveolata</taxon>
        <taxon>Colpodellida</taxon>
        <taxon>Chromeraceae</taxon>
        <taxon>Chromera</taxon>
    </lineage>
</organism>
<dbReference type="AlphaFoldDB" id="A0A0G4FV93"/>
<gene>
    <name evidence="2" type="ORF">Cvel_18932</name>
</gene>
<evidence type="ECO:0000256" key="1">
    <source>
        <dbReference type="SAM" id="MobiDB-lite"/>
    </source>
</evidence>
<feature type="compositionally biased region" description="Acidic residues" evidence="1">
    <location>
        <begin position="384"/>
        <end position="398"/>
    </location>
</feature>
<accession>A0A0G4FV93</accession>
<sequence>MGTASSRAVGTTAFGGPRNVGKSWVYNKICENTLDENTLDLIVKRAAEEGFRRRAEHDRVVFLDADAVSALPGSQTSGRLECVPEGDAPERTTNNDVTAEPGGALVSFSVEIEDSKNLEDILNMSKSLKDCDNEFEEKRLQKNLEDTLSNPAVRPILGEKTTVAVYAKVKSGKEALNILAHAARIWTADPCTDPEARRSPDKYTEWVKDHIFSQVPREGLLSIFNHDAKTINKIRKMFPFIVKKKSFVLNLPLQLPCRITDTPGVTDQNRLHRQRAIETFKSAEAALSLHRQTGDDVSRHLKIYGLLDEKGTRRTATMIHSEIYPSARLNSFDRVDANNALEFFAQIRENVEFWELKEEEKDQFFHGLNRAFRVQAQETGVDLDSEATEYSEDEEAQDEAVGPHPPRRSSSASSFLSRVELENLVPFRSLSLDAGFQLLKNRRIVLTELARVSGSEATAEVEFAKVLEKSGTSALFALLCCATLKGIGALAEGDLTEAQGRERELLSIEEMEDASSLADGVDDERNVARLTKLRELLEPSSQKTLLQGNTDMIAYKQACQDRVAKVVKHDLKGVLEDVSARNTMTKCVNEATGEFRNHGTFNKAIDAIIKHRGPFRKQDFSAMYDQLGPIFPALKKCLVEGDSSLSKCPDKHCRPFLEQEITEEVHKKIRSRDAMVKDARDKAVTVILNTVDSTPHAQTRAQSRSAGENGGRLSERIDLGIFDEHICPEVLKKMLKPLSQGKKKDLQHKRVEEFLTNLEPNLEDEIMKELPTFLKHLAEQKKTLHVAQVRLGTTDDVKSNQSRSAEGLWKRYDRDEHRALKKAGGIANQTLFPGIRINEGKCSWVIEKLINVLGDDVARSVKGADPSTPVGKALQQLQEQHEKRGETTKKSVQRLLAEDMASVRSLSSNMPCLEALVSKLLVKGQPLTLSTFLKALRSWQPAEHEHSGPDLPVRPRNIPQTPGRNHSGIIAVVQLLFGIRGVSDEVRRLSAGQTTGLHFHLRRLLDYLEGAEMIDAEVDQTLESILIAVQPTLSFRNLNQADAAHLLEVILSLLGPEVLEKVQGKSIGLFSGLGYKGEMKSILQPWGTWFLTCSPGALCSSPAALGHFVPHLQPWGTWFLTCSQWATVQGERPSRISDGEPLDKLRRSKRCSVMMDRLRLGEALVCHVARFRGSRGHKSTAPAPIPEHETLFELYDLRLQSAIVHNGPSPTDCEYRVIRREEGQWAGWWEVDPDGAHPLADGVASL</sequence>